<evidence type="ECO:0000256" key="6">
    <source>
        <dbReference type="ARBA" id="ARBA00022840"/>
    </source>
</evidence>
<dbReference type="Proteomes" id="UP000314011">
    <property type="component" value="Unassembled WGS sequence"/>
</dbReference>
<dbReference type="CDD" id="cd03257">
    <property type="entry name" value="ABC_NikE_OppD_transporters"/>
    <property type="match status" value="1"/>
</dbReference>
<dbReference type="NCBIfam" id="TIGR01727">
    <property type="entry name" value="oligo_HPY"/>
    <property type="match status" value="1"/>
</dbReference>
<dbReference type="OrthoDB" id="7374568at2"/>
<dbReference type="GO" id="GO:0055085">
    <property type="term" value="P:transmembrane transport"/>
    <property type="evidence" value="ECO:0007669"/>
    <property type="project" value="UniProtKB-ARBA"/>
</dbReference>
<dbReference type="Pfam" id="PF00005">
    <property type="entry name" value="ABC_tran"/>
    <property type="match status" value="1"/>
</dbReference>
<dbReference type="AlphaFoldDB" id="A0A5C5GAH6"/>
<evidence type="ECO:0000256" key="7">
    <source>
        <dbReference type="ARBA" id="ARBA00023136"/>
    </source>
</evidence>
<evidence type="ECO:0000256" key="3">
    <source>
        <dbReference type="ARBA" id="ARBA00022448"/>
    </source>
</evidence>
<evidence type="ECO:0000256" key="4">
    <source>
        <dbReference type="ARBA" id="ARBA00022475"/>
    </source>
</evidence>
<gene>
    <name evidence="9" type="ORF">FHY64_18110</name>
</gene>
<feature type="domain" description="ABC transporter" evidence="8">
    <location>
        <begin position="7"/>
        <end position="254"/>
    </location>
</feature>
<proteinExistence type="inferred from homology"/>
<dbReference type="InterPro" id="IPR013563">
    <property type="entry name" value="Oligopep_ABC_C"/>
</dbReference>
<keyword evidence="5" id="KW-0547">Nucleotide-binding</keyword>
<dbReference type="GO" id="GO:0005524">
    <property type="term" value="F:ATP binding"/>
    <property type="evidence" value="ECO:0007669"/>
    <property type="project" value="UniProtKB-KW"/>
</dbReference>
<dbReference type="GO" id="GO:0016887">
    <property type="term" value="F:ATP hydrolysis activity"/>
    <property type="evidence" value="ECO:0007669"/>
    <property type="project" value="InterPro"/>
</dbReference>
<keyword evidence="10" id="KW-1185">Reference proteome</keyword>
<dbReference type="InterPro" id="IPR003593">
    <property type="entry name" value="AAA+_ATPase"/>
</dbReference>
<dbReference type="RefSeq" id="WP_140197276.1">
    <property type="nucleotide sequence ID" value="NZ_CP065915.1"/>
</dbReference>
<dbReference type="PANTHER" id="PTHR43297:SF2">
    <property type="entry name" value="DIPEPTIDE TRANSPORT ATP-BINDING PROTEIN DPPD"/>
    <property type="match status" value="1"/>
</dbReference>
<dbReference type="PANTHER" id="PTHR43297">
    <property type="entry name" value="OLIGOPEPTIDE TRANSPORT ATP-BINDING PROTEIN APPD"/>
    <property type="match status" value="1"/>
</dbReference>
<dbReference type="SMART" id="SM00382">
    <property type="entry name" value="AAA"/>
    <property type="match status" value="1"/>
</dbReference>
<keyword evidence="7" id="KW-0472">Membrane</keyword>
<comment type="caution">
    <text evidence="9">The sequence shown here is derived from an EMBL/GenBank/DDBJ whole genome shotgun (WGS) entry which is preliminary data.</text>
</comment>
<reference evidence="9 10" key="1">
    <citation type="submission" date="2019-06" db="EMBL/GenBank/DDBJ databases">
        <title>Genome of new Rhodobacteraceae sp. SM1903.</title>
        <authorList>
            <person name="Ren X."/>
        </authorList>
    </citation>
    <scope>NUCLEOTIDE SEQUENCE [LARGE SCALE GENOMIC DNA]</scope>
    <source>
        <strain evidence="9 10">SM1903</strain>
    </source>
</reference>
<evidence type="ECO:0000256" key="2">
    <source>
        <dbReference type="ARBA" id="ARBA00005417"/>
    </source>
</evidence>
<dbReference type="Gene3D" id="3.40.50.300">
    <property type="entry name" value="P-loop containing nucleotide triphosphate hydrolases"/>
    <property type="match status" value="1"/>
</dbReference>
<dbReference type="InterPro" id="IPR003439">
    <property type="entry name" value="ABC_transporter-like_ATP-bd"/>
</dbReference>
<evidence type="ECO:0000313" key="10">
    <source>
        <dbReference type="Proteomes" id="UP000314011"/>
    </source>
</evidence>
<dbReference type="InterPro" id="IPR050388">
    <property type="entry name" value="ABC_Ni/Peptide_Import"/>
</dbReference>
<dbReference type="GO" id="GO:0015833">
    <property type="term" value="P:peptide transport"/>
    <property type="evidence" value="ECO:0007669"/>
    <property type="project" value="InterPro"/>
</dbReference>
<dbReference type="InterPro" id="IPR027417">
    <property type="entry name" value="P-loop_NTPase"/>
</dbReference>
<comment type="subcellular location">
    <subcellularLocation>
        <location evidence="1">Cell inner membrane</location>
        <topology evidence="1">Peripheral membrane protein</topology>
    </subcellularLocation>
</comment>
<protein>
    <submittedName>
        <fullName evidence="9">ABC transporter ATP-binding protein</fullName>
    </submittedName>
</protein>
<dbReference type="FunFam" id="3.40.50.300:FF:000016">
    <property type="entry name" value="Oligopeptide ABC transporter ATP-binding component"/>
    <property type="match status" value="1"/>
</dbReference>
<dbReference type="SUPFAM" id="SSF52540">
    <property type="entry name" value="P-loop containing nucleoside triphosphate hydrolases"/>
    <property type="match status" value="1"/>
</dbReference>
<evidence type="ECO:0000313" key="9">
    <source>
        <dbReference type="EMBL" id="TNY31008.1"/>
    </source>
</evidence>
<evidence type="ECO:0000256" key="1">
    <source>
        <dbReference type="ARBA" id="ARBA00004417"/>
    </source>
</evidence>
<evidence type="ECO:0000259" key="8">
    <source>
        <dbReference type="PROSITE" id="PS50893"/>
    </source>
</evidence>
<dbReference type="PROSITE" id="PS50893">
    <property type="entry name" value="ABC_TRANSPORTER_2"/>
    <property type="match status" value="1"/>
</dbReference>
<keyword evidence="6 9" id="KW-0067">ATP-binding</keyword>
<name>A0A5C5GAH6_9RHOB</name>
<accession>A0A5C5GAH6</accession>
<dbReference type="Pfam" id="PF08352">
    <property type="entry name" value="oligo_HPY"/>
    <property type="match status" value="1"/>
</dbReference>
<dbReference type="EMBL" id="VFFF01000003">
    <property type="protein sequence ID" value="TNY31008.1"/>
    <property type="molecule type" value="Genomic_DNA"/>
</dbReference>
<dbReference type="GO" id="GO:0005886">
    <property type="term" value="C:plasma membrane"/>
    <property type="evidence" value="ECO:0007669"/>
    <property type="project" value="UniProtKB-SubCell"/>
</dbReference>
<organism evidence="9 10">
    <name type="scientific">Pelagovum pacificum</name>
    <dbReference type="NCBI Taxonomy" id="2588711"/>
    <lineage>
        <taxon>Bacteria</taxon>
        <taxon>Pseudomonadati</taxon>
        <taxon>Pseudomonadota</taxon>
        <taxon>Alphaproteobacteria</taxon>
        <taxon>Rhodobacterales</taxon>
        <taxon>Paracoccaceae</taxon>
        <taxon>Pelagovum</taxon>
    </lineage>
</organism>
<sequence length="323" mass="34593">MTAVLDLTAVSIRYSRDPKVAPAVRNVTLTVEEGETLGLVGESGSGKSSLAAAMTGLLPKSARVDGAIRFEGTDIAAMAPDARRRLLGASIATIAQDPFTSLNPVVRIGRQLVEFQHWRSDLDRKARWARATEMLKQVGLSDPEMRMKQFPHQLSGGIRQRVAIAAALLVAPRLLIADEPTTALDATTEDQIIELIREAREAIEGAVVFITHDMGVVRRLCDKVAVLYAGEVVEAGPVAEIFTAPKHPYTKALLACDPAEIEVATRNLPTIPGTVPPPDDRPDGCVFAPRCPEAMAACRTKDPALRNAGPGRTAACLLVEEPA</sequence>
<keyword evidence="3" id="KW-0813">Transport</keyword>
<comment type="similarity">
    <text evidence="2">Belongs to the ABC transporter superfamily.</text>
</comment>
<evidence type="ECO:0000256" key="5">
    <source>
        <dbReference type="ARBA" id="ARBA00022741"/>
    </source>
</evidence>
<keyword evidence="4" id="KW-1003">Cell membrane</keyword>